<dbReference type="RefSeq" id="WP_058749951.1">
    <property type="nucleotide sequence ID" value="NZ_LDRC01000050.1"/>
</dbReference>
<gene>
    <name evidence="2" type="ORF">NS359_09785</name>
</gene>
<dbReference type="PROSITE" id="PS51257">
    <property type="entry name" value="PROKAR_LIPOPROTEIN"/>
    <property type="match status" value="1"/>
</dbReference>
<proteinExistence type="predicted"/>
<organism evidence="2 3">
    <name type="scientific">Curtobacterium oceanosedimentum</name>
    <dbReference type="NCBI Taxonomy" id="465820"/>
    <lineage>
        <taxon>Bacteria</taxon>
        <taxon>Bacillati</taxon>
        <taxon>Actinomycetota</taxon>
        <taxon>Actinomycetes</taxon>
        <taxon>Micrococcales</taxon>
        <taxon>Microbacteriaceae</taxon>
        <taxon>Curtobacterium</taxon>
    </lineage>
</organism>
<dbReference type="AlphaFoldDB" id="A0A147DPZ9"/>
<accession>A0A147DPZ9</accession>
<evidence type="ECO:0000313" key="2">
    <source>
        <dbReference type="EMBL" id="KTR51557.1"/>
    </source>
</evidence>
<name>A0A147DPZ9_9MICO</name>
<feature type="chain" id="PRO_5039076851" description="Secreted protein" evidence="1">
    <location>
        <begin position="26"/>
        <end position="168"/>
    </location>
</feature>
<dbReference type="PATRIC" id="fig|465820.4.peg.2130"/>
<dbReference type="Proteomes" id="UP000072763">
    <property type="component" value="Unassembled WGS sequence"/>
</dbReference>
<evidence type="ECO:0000256" key="1">
    <source>
        <dbReference type="SAM" id="SignalP"/>
    </source>
</evidence>
<dbReference type="OrthoDB" id="7949713at2"/>
<dbReference type="STRING" id="465820.NS263_12670"/>
<reference evidence="2 3" key="1">
    <citation type="journal article" date="2016" name="Front. Microbiol.">
        <title>Genomic Resource of Rice Seed Associated Bacteria.</title>
        <authorList>
            <person name="Midha S."/>
            <person name="Bansal K."/>
            <person name="Sharma S."/>
            <person name="Kumar N."/>
            <person name="Patil P.P."/>
            <person name="Chaudhry V."/>
            <person name="Patil P.B."/>
        </authorList>
    </citation>
    <scope>NUCLEOTIDE SEQUENCE [LARGE SCALE GENOMIC DNA]</scope>
    <source>
        <strain evidence="2 3">NS359</strain>
    </source>
</reference>
<sequence>MNQRTVPFRVLAPVALALLAGCTLSACSSAPDGSSTSSPSADSAAQRALAYGACLRDAGFDVSDDDLVAGRLAIPDGADPEAFARASDACDATSAAAHDGAGAAEESAEPLDLGPGFVRCVRDAGFPDFPDDPEAQAAFEPADSAAYDRVWADCAEAAGAEPGTTGGE</sequence>
<protein>
    <recommendedName>
        <fullName evidence="4">Secreted protein</fullName>
    </recommendedName>
</protein>
<feature type="signal peptide" evidence="1">
    <location>
        <begin position="1"/>
        <end position="25"/>
    </location>
</feature>
<comment type="caution">
    <text evidence="2">The sequence shown here is derived from an EMBL/GenBank/DDBJ whole genome shotgun (WGS) entry which is preliminary data.</text>
</comment>
<evidence type="ECO:0000313" key="3">
    <source>
        <dbReference type="Proteomes" id="UP000072763"/>
    </source>
</evidence>
<dbReference type="EMBL" id="LDRC01000050">
    <property type="protein sequence ID" value="KTR51557.1"/>
    <property type="molecule type" value="Genomic_DNA"/>
</dbReference>
<keyword evidence="1" id="KW-0732">Signal</keyword>
<evidence type="ECO:0008006" key="4">
    <source>
        <dbReference type="Google" id="ProtNLM"/>
    </source>
</evidence>